<dbReference type="NCBIfam" id="TIGR02595">
    <property type="entry name" value="PEP_CTERM"/>
    <property type="match status" value="1"/>
</dbReference>
<reference evidence="3 4" key="1">
    <citation type="submission" date="2020-07" db="EMBL/GenBank/DDBJ databases">
        <title>Roseicoccus Jingziensis gen. nov., sp. nov., isolated from coastal seawater.</title>
        <authorList>
            <person name="Feng X."/>
        </authorList>
    </citation>
    <scope>NUCLEOTIDE SEQUENCE [LARGE SCALE GENOMIC DNA]</scope>
    <source>
        <strain evidence="3 4">N1E253</strain>
    </source>
</reference>
<dbReference type="AlphaFoldDB" id="A0A851GL13"/>
<feature type="chain" id="PRO_5032824236" evidence="1">
    <location>
        <begin position="22"/>
        <end position="259"/>
    </location>
</feature>
<keyword evidence="1" id="KW-0732">Signal</keyword>
<dbReference type="InterPro" id="IPR013320">
    <property type="entry name" value="ConA-like_dom_sf"/>
</dbReference>
<keyword evidence="4" id="KW-1185">Reference proteome</keyword>
<sequence>MTRLCLLLISTFLASASYVSAGLVAHYDFTDGDLTDNEVGANYTLTHVQNGTGAVSINADGSAAFPGNDSSSGNHAFLETAAYGTTGVANFTVSFWWKTNNLAQGNYQGLFSSDDANASFSWQLDNSGSNMRFVSNGSPTLTYAESNLSTDTWYHTVIRKETGAGDNYTQVYITSEGGVTPVLVMNQNSNPGGLNEFRLGVNRNSDSLFAMDMANVKIYNDASVDLSSLLAEGPGLVPEPSSTALLGLGGLALILRRRK</sequence>
<name>A0A851GL13_9BACT</name>
<dbReference type="SUPFAM" id="SSF49899">
    <property type="entry name" value="Concanavalin A-like lectins/glucanases"/>
    <property type="match status" value="1"/>
</dbReference>
<proteinExistence type="predicted"/>
<dbReference type="Gene3D" id="2.60.120.200">
    <property type="match status" value="1"/>
</dbReference>
<evidence type="ECO:0000259" key="2">
    <source>
        <dbReference type="Pfam" id="PF07589"/>
    </source>
</evidence>
<feature type="signal peptide" evidence="1">
    <location>
        <begin position="1"/>
        <end position="21"/>
    </location>
</feature>
<dbReference type="Pfam" id="PF07589">
    <property type="entry name" value="PEP-CTERM"/>
    <property type="match status" value="1"/>
</dbReference>
<dbReference type="Proteomes" id="UP000557872">
    <property type="component" value="Unassembled WGS sequence"/>
</dbReference>
<dbReference type="RefSeq" id="WP_178932146.1">
    <property type="nucleotide sequence ID" value="NZ_JACBAZ010000002.1"/>
</dbReference>
<dbReference type="Pfam" id="PF13385">
    <property type="entry name" value="Laminin_G_3"/>
    <property type="match status" value="1"/>
</dbReference>
<dbReference type="InterPro" id="IPR013424">
    <property type="entry name" value="Ice-binding_C"/>
</dbReference>
<gene>
    <name evidence="3" type="ORF">HW115_07340</name>
</gene>
<evidence type="ECO:0000313" key="4">
    <source>
        <dbReference type="Proteomes" id="UP000557872"/>
    </source>
</evidence>
<feature type="domain" description="Ice-binding protein C-terminal" evidence="2">
    <location>
        <begin position="237"/>
        <end position="258"/>
    </location>
</feature>
<dbReference type="EMBL" id="JACBAZ010000002">
    <property type="protein sequence ID" value="NWK55420.1"/>
    <property type="molecule type" value="Genomic_DNA"/>
</dbReference>
<organism evidence="3 4">
    <name type="scientific">Oceaniferula marina</name>
    <dbReference type="NCBI Taxonomy" id="2748318"/>
    <lineage>
        <taxon>Bacteria</taxon>
        <taxon>Pseudomonadati</taxon>
        <taxon>Verrucomicrobiota</taxon>
        <taxon>Verrucomicrobiia</taxon>
        <taxon>Verrucomicrobiales</taxon>
        <taxon>Verrucomicrobiaceae</taxon>
        <taxon>Oceaniferula</taxon>
    </lineage>
</organism>
<protein>
    <submittedName>
        <fullName evidence="3">PEP-CTERM sorting domain-containing protein</fullName>
    </submittedName>
</protein>
<evidence type="ECO:0000256" key="1">
    <source>
        <dbReference type="SAM" id="SignalP"/>
    </source>
</evidence>
<comment type="caution">
    <text evidence="3">The sequence shown here is derived from an EMBL/GenBank/DDBJ whole genome shotgun (WGS) entry which is preliminary data.</text>
</comment>
<evidence type="ECO:0000313" key="3">
    <source>
        <dbReference type="EMBL" id="NWK55420.1"/>
    </source>
</evidence>
<accession>A0A851GL13</accession>